<dbReference type="EMBL" id="AJIL01002058">
    <property type="protein sequence ID" value="KNE88414.1"/>
    <property type="molecule type" value="Genomic_DNA"/>
</dbReference>
<evidence type="ECO:0000313" key="2">
    <source>
        <dbReference type="Proteomes" id="UP000054564"/>
    </source>
</evidence>
<dbReference type="AlphaFoldDB" id="A0A0L0UNS8"/>
<comment type="caution">
    <text evidence="1">The sequence shown here is derived from an EMBL/GenBank/DDBJ whole genome shotgun (WGS) entry which is preliminary data.</text>
</comment>
<gene>
    <name evidence="1" type="ORF">PSTG_18186</name>
</gene>
<name>A0A0L0UNS8_9BASI</name>
<reference evidence="2" key="1">
    <citation type="submission" date="2014-03" db="EMBL/GenBank/DDBJ databases">
        <title>The Genome Sequence of Puccinia striiformis f. sp. tritici PST-78.</title>
        <authorList>
            <consortium name="The Broad Institute Genome Sequencing Platform"/>
            <person name="Cuomo C."/>
            <person name="Hulbert S."/>
            <person name="Chen X."/>
            <person name="Walker B."/>
            <person name="Young S.K."/>
            <person name="Zeng Q."/>
            <person name="Gargeya S."/>
            <person name="Fitzgerald M."/>
            <person name="Haas B."/>
            <person name="Abouelleil A."/>
            <person name="Alvarado L."/>
            <person name="Arachchi H.M."/>
            <person name="Berlin A.M."/>
            <person name="Chapman S.B."/>
            <person name="Goldberg J."/>
            <person name="Griggs A."/>
            <person name="Gujja S."/>
            <person name="Hansen M."/>
            <person name="Howarth C."/>
            <person name="Imamovic A."/>
            <person name="Larimer J."/>
            <person name="McCowan C."/>
            <person name="Montmayeur A."/>
            <person name="Murphy C."/>
            <person name="Neiman D."/>
            <person name="Pearson M."/>
            <person name="Priest M."/>
            <person name="Roberts A."/>
            <person name="Saif S."/>
            <person name="Shea T."/>
            <person name="Sisk P."/>
            <person name="Sykes S."/>
            <person name="Wortman J."/>
            <person name="Nusbaum C."/>
            <person name="Birren B."/>
        </authorList>
    </citation>
    <scope>NUCLEOTIDE SEQUENCE [LARGE SCALE GENOMIC DNA]</scope>
    <source>
        <strain evidence="2">race PST-78</strain>
    </source>
</reference>
<evidence type="ECO:0000313" key="1">
    <source>
        <dbReference type="EMBL" id="KNE88414.1"/>
    </source>
</evidence>
<dbReference type="Proteomes" id="UP000054564">
    <property type="component" value="Unassembled WGS sequence"/>
</dbReference>
<proteinExistence type="predicted"/>
<protein>
    <submittedName>
        <fullName evidence="1">Uncharacterized protein</fullName>
    </submittedName>
</protein>
<organism evidence="1 2">
    <name type="scientific">Puccinia striiformis f. sp. tritici PST-78</name>
    <dbReference type="NCBI Taxonomy" id="1165861"/>
    <lineage>
        <taxon>Eukaryota</taxon>
        <taxon>Fungi</taxon>
        <taxon>Dikarya</taxon>
        <taxon>Basidiomycota</taxon>
        <taxon>Pucciniomycotina</taxon>
        <taxon>Pucciniomycetes</taxon>
        <taxon>Pucciniales</taxon>
        <taxon>Pucciniaceae</taxon>
        <taxon>Puccinia</taxon>
    </lineage>
</organism>
<keyword evidence="2" id="KW-1185">Reference proteome</keyword>
<sequence length="51" mass="5771">MKVALPWILSSTVTAEHRQLYFPKDDIRTSKLIGNQNTVNVSTQVSPTLDR</sequence>
<accession>A0A0L0UNS8</accession>